<accession>A0A7J8D1L0</accession>
<dbReference type="FunFam" id="2.40.50.140:FF:000117">
    <property type="entry name" value="Replication protein A subunit"/>
    <property type="match status" value="1"/>
</dbReference>
<dbReference type="InterPro" id="IPR012340">
    <property type="entry name" value="NA-bd_OB-fold"/>
</dbReference>
<reference evidence="2 3" key="1">
    <citation type="journal article" date="2020" name="Nature">
        <title>Six reference-quality genomes reveal evolution of bat adaptations.</title>
        <authorList>
            <person name="Jebb D."/>
            <person name="Huang Z."/>
            <person name="Pippel M."/>
            <person name="Hughes G.M."/>
            <person name="Lavrichenko K."/>
            <person name="Devanna P."/>
            <person name="Winkler S."/>
            <person name="Jermiin L.S."/>
            <person name="Skirmuntt E.C."/>
            <person name="Katzourakis A."/>
            <person name="Burkitt-Gray L."/>
            <person name="Ray D.A."/>
            <person name="Sullivan K.A.M."/>
            <person name="Roscito J.G."/>
            <person name="Kirilenko B.M."/>
            <person name="Davalos L.M."/>
            <person name="Corthals A.P."/>
            <person name="Power M.L."/>
            <person name="Jones G."/>
            <person name="Ransome R.D."/>
            <person name="Dechmann D.K.N."/>
            <person name="Locatelli A.G."/>
            <person name="Puechmaille S.J."/>
            <person name="Fedrigo O."/>
            <person name="Jarvis E.D."/>
            <person name="Hiller M."/>
            <person name="Vernes S.C."/>
            <person name="Myers E.W."/>
            <person name="Teeling E.C."/>
        </authorList>
    </citation>
    <scope>NUCLEOTIDE SEQUENCE [LARGE SCALE GENOMIC DNA]</scope>
    <source>
        <strain evidence="2">MMolMol1</strain>
        <tissue evidence="2">Muscle</tissue>
    </source>
</reference>
<sequence length="156" mass="17532">MVGHLSEGAIAAIMQQGETSIKPILQVISIRPITTGNSPPRYRLLMSDGLNTLSSFMLATQLNLLVEESRLSSNCICQINRFIVNSLQTQRLVQGTEIILPNVRNPEMHLSKNENTKNKKPLCPRMPMIRHFGILLMFTQQSNTNQALKCVQTVSW</sequence>
<dbReference type="InterPro" id="IPR007199">
    <property type="entry name" value="Rep_factor-A_N"/>
</dbReference>
<dbReference type="AlphaFoldDB" id="A0A7J8D1L0"/>
<evidence type="ECO:0000259" key="1">
    <source>
        <dbReference type="Pfam" id="PF04057"/>
    </source>
</evidence>
<keyword evidence="3" id="KW-1185">Reference proteome</keyword>
<dbReference type="GO" id="GO:0005634">
    <property type="term" value="C:nucleus"/>
    <property type="evidence" value="ECO:0007669"/>
    <property type="project" value="InterPro"/>
</dbReference>
<dbReference type="Pfam" id="PF04057">
    <property type="entry name" value="Rep-A_N"/>
    <property type="match status" value="1"/>
</dbReference>
<dbReference type="SUPFAM" id="SSF50249">
    <property type="entry name" value="Nucleic acid-binding proteins"/>
    <property type="match status" value="1"/>
</dbReference>
<comment type="caution">
    <text evidence="2">The sequence shown here is derived from an EMBL/GenBank/DDBJ whole genome shotgun (WGS) entry which is preliminary data.</text>
</comment>
<evidence type="ECO:0000313" key="2">
    <source>
        <dbReference type="EMBL" id="KAF6417013.1"/>
    </source>
</evidence>
<organism evidence="2 3">
    <name type="scientific">Molossus molossus</name>
    <name type="common">Pallas' mastiff bat</name>
    <name type="synonym">Vespertilio molossus</name>
    <dbReference type="NCBI Taxonomy" id="27622"/>
    <lineage>
        <taxon>Eukaryota</taxon>
        <taxon>Metazoa</taxon>
        <taxon>Chordata</taxon>
        <taxon>Craniata</taxon>
        <taxon>Vertebrata</taxon>
        <taxon>Euteleostomi</taxon>
        <taxon>Mammalia</taxon>
        <taxon>Eutheria</taxon>
        <taxon>Laurasiatheria</taxon>
        <taxon>Chiroptera</taxon>
        <taxon>Yangochiroptera</taxon>
        <taxon>Molossidae</taxon>
        <taxon>Molossus</taxon>
    </lineage>
</organism>
<dbReference type="GO" id="GO:0006260">
    <property type="term" value="P:DNA replication"/>
    <property type="evidence" value="ECO:0007669"/>
    <property type="project" value="InterPro"/>
</dbReference>
<feature type="domain" description="Replication factor-A protein 1 N-terminal" evidence="1">
    <location>
        <begin position="5"/>
        <end position="93"/>
    </location>
</feature>
<dbReference type="CDD" id="cd04477">
    <property type="entry name" value="RPA1N"/>
    <property type="match status" value="1"/>
</dbReference>
<gene>
    <name evidence="2" type="ORF">HJG59_015779</name>
</gene>
<dbReference type="Gene3D" id="2.40.50.140">
    <property type="entry name" value="Nucleic acid-binding proteins"/>
    <property type="match status" value="1"/>
</dbReference>
<proteinExistence type="predicted"/>
<name>A0A7J8D1L0_MOLMO</name>
<dbReference type="EMBL" id="JACASF010000019">
    <property type="protein sequence ID" value="KAF6417013.1"/>
    <property type="molecule type" value="Genomic_DNA"/>
</dbReference>
<evidence type="ECO:0000313" key="3">
    <source>
        <dbReference type="Proteomes" id="UP000550707"/>
    </source>
</evidence>
<dbReference type="Proteomes" id="UP000550707">
    <property type="component" value="Unassembled WGS sequence"/>
</dbReference>
<dbReference type="GO" id="GO:0003677">
    <property type="term" value="F:DNA binding"/>
    <property type="evidence" value="ECO:0007669"/>
    <property type="project" value="InterPro"/>
</dbReference>
<protein>
    <submittedName>
        <fullName evidence="2">Replication protein A1</fullName>
    </submittedName>
</protein>